<keyword evidence="6 10" id="KW-0521">NADP</keyword>
<dbReference type="AlphaFoldDB" id="A0A6I4NTI5"/>
<name>A0A6I4NTI5_9MICO</name>
<reference evidence="12 13" key="1">
    <citation type="submission" date="2019-12" db="EMBL/GenBank/DDBJ databases">
        <authorList>
            <person name="Kim Y.S."/>
        </authorList>
    </citation>
    <scope>NUCLEOTIDE SEQUENCE [LARGE SCALE GENOMIC DNA]</scope>
    <source>
        <strain evidence="12 13">MMS17-SY077</strain>
    </source>
</reference>
<evidence type="ECO:0000256" key="1">
    <source>
        <dbReference type="ARBA" id="ARBA00001974"/>
    </source>
</evidence>
<keyword evidence="7" id="KW-0560">Oxidoreductase</keyword>
<feature type="binding site" evidence="9">
    <location>
        <position position="350"/>
    </location>
    <ligand>
        <name>FAD</name>
        <dbReference type="ChEBI" id="CHEBI:57692"/>
    </ligand>
</feature>
<evidence type="ECO:0000256" key="8">
    <source>
        <dbReference type="ARBA" id="ARBA00047776"/>
    </source>
</evidence>
<proteinExistence type="inferred from homology"/>
<dbReference type="PRINTS" id="PR00419">
    <property type="entry name" value="ADXRDTASE"/>
</dbReference>
<feature type="binding site" evidence="10">
    <location>
        <position position="209"/>
    </location>
    <ligand>
        <name>NADP(+)</name>
        <dbReference type="ChEBI" id="CHEBI:58349"/>
    </ligand>
</feature>
<dbReference type="RefSeq" id="WP_160422898.1">
    <property type="nucleotide sequence ID" value="NZ_WSTA01000008.1"/>
</dbReference>
<evidence type="ECO:0000256" key="7">
    <source>
        <dbReference type="ARBA" id="ARBA00023002"/>
    </source>
</evidence>
<comment type="catalytic activity">
    <reaction evidence="8">
        <text>2 reduced [2Fe-2S]-[ferredoxin] + NADP(+) + H(+) = 2 oxidized [2Fe-2S]-[ferredoxin] + NADPH</text>
        <dbReference type="Rhea" id="RHEA:20125"/>
        <dbReference type="Rhea" id="RHEA-COMP:10000"/>
        <dbReference type="Rhea" id="RHEA-COMP:10001"/>
        <dbReference type="ChEBI" id="CHEBI:15378"/>
        <dbReference type="ChEBI" id="CHEBI:33737"/>
        <dbReference type="ChEBI" id="CHEBI:33738"/>
        <dbReference type="ChEBI" id="CHEBI:57783"/>
        <dbReference type="ChEBI" id="CHEBI:58349"/>
        <dbReference type="EC" id="1.18.1.2"/>
    </reaction>
</comment>
<dbReference type="Pfam" id="PF07992">
    <property type="entry name" value="Pyr_redox_2"/>
    <property type="match status" value="1"/>
</dbReference>
<evidence type="ECO:0000256" key="9">
    <source>
        <dbReference type="PIRSR" id="PIRSR000362-1"/>
    </source>
</evidence>
<evidence type="ECO:0000256" key="3">
    <source>
        <dbReference type="ARBA" id="ARBA00013223"/>
    </source>
</evidence>
<dbReference type="Gene3D" id="3.50.50.60">
    <property type="entry name" value="FAD/NAD(P)-binding domain"/>
    <property type="match status" value="1"/>
</dbReference>
<comment type="similarity">
    <text evidence="2">Belongs to the ferredoxin--NADP reductase type 1 family.</text>
</comment>
<feature type="binding site" evidence="10">
    <location>
        <begin position="197"/>
        <end position="198"/>
    </location>
    <ligand>
        <name>NADP(+)</name>
        <dbReference type="ChEBI" id="CHEBI:58349"/>
    </ligand>
</feature>
<dbReference type="InterPro" id="IPR036188">
    <property type="entry name" value="FAD/NAD-bd_sf"/>
</dbReference>
<keyword evidence="4" id="KW-0285">Flavoprotein</keyword>
<gene>
    <name evidence="12" type="ORF">GB864_03140</name>
</gene>
<comment type="cofactor">
    <cofactor evidence="1 9">
        <name>FAD</name>
        <dbReference type="ChEBI" id="CHEBI:57692"/>
    </cofactor>
</comment>
<dbReference type="InterPro" id="IPR055275">
    <property type="entry name" value="Ferredox_Rdtase"/>
</dbReference>
<evidence type="ECO:0000259" key="11">
    <source>
        <dbReference type="Pfam" id="PF07992"/>
    </source>
</evidence>
<dbReference type="PIRSF" id="PIRSF000362">
    <property type="entry name" value="FNR"/>
    <property type="match status" value="1"/>
</dbReference>
<evidence type="ECO:0000256" key="2">
    <source>
        <dbReference type="ARBA" id="ARBA00008312"/>
    </source>
</evidence>
<evidence type="ECO:0000256" key="6">
    <source>
        <dbReference type="ARBA" id="ARBA00022857"/>
    </source>
</evidence>
<evidence type="ECO:0000256" key="5">
    <source>
        <dbReference type="ARBA" id="ARBA00022827"/>
    </source>
</evidence>
<dbReference type="EMBL" id="WSTA01000008">
    <property type="protein sequence ID" value="MWB97553.1"/>
    <property type="molecule type" value="Genomic_DNA"/>
</dbReference>
<accession>A0A6I4NTI5</accession>
<sequence>MSVTRVAVIGSGPSGAYTAQLLTEESESPVEVDVFDRLATPFGLVRYGVAPDHPRVKSITTSFAEVFDETPGVRFLGNVEIGRDLSIAELREHYDAVVFAHGAPLDRRLGIDGEDLDGVDAVRQFVSWYQGHPDQAADAFVLQGGTRAVVIGVGNVALDAARMLVREVEDLRKTDIPEHIVEAFAASTIDEVVVIGRRGPAFAKFTNKEFIELLEVDSTDVVIDAADLELDEVQQAHLASDPAAKRLVATFQKAADRGVLGRRKTIRFVFDRTPVEFLGDGTVTGIRLRATSDPSVVEDLPVDLALRSVGYLGKPLEGLPFDERAGVVPSRDSRVIDGDDVVEGVYVAGWIKRGPNGVVGTNRKCALETVESVLADVAARGGASTASSAETVDALLRGRDVRVVDWSDWRAIEAAEIAAGEAVGRERIKLHIRAEQLRAAELAGATAGV</sequence>
<feature type="binding site" evidence="10">
    <location>
        <position position="357"/>
    </location>
    <ligand>
        <name>NADP(+)</name>
        <dbReference type="ChEBI" id="CHEBI:58349"/>
    </ligand>
</feature>
<feature type="binding site" evidence="9">
    <location>
        <position position="44"/>
    </location>
    <ligand>
        <name>FAD</name>
        <dbReference type="ChEBI" id="CHEBI:57692"/>
    </ligand>
</feature>
<dbReference type="PANTHER" id="PTHR48467:SF1">
    <property type="entry name" value="GLUTAMATE SYNTHASE 1 [NADH], CHLOROPLASTIC-LIKE"/>
    <property type="match status" value="1"/>
</dbReference>
<protein>
    <recommendedName>
        <fullName evidence="3">ferredoxin--NADP(+) reductase</fullName>
        <ecNumber evidence="3">1.18.1.2</ecNumber>
    </recommendedName>
</protein>
<dbReference type="Gene3D" id="3.40.50.720">
    <property type="entry name" value="NAD(P)-binding Rossmann-like Domain"/>
    <property type="match status" value="1"/>
</dbReference>
<organism evidence="12 13">
    <name type="scientific">Agromyces seonyuensis</name>
    <dbReference type="NCBI Taxonomy" id="2662446"/>
    <lineage>
        <taxon>Bacteria</taxon>
        <taxon>Bacillati</taxon>
        <taxon>Actinomycetota</taxon>
        <taxon>Actinomycetes</taxon>
        <taxon>Micrococcales</taxon>
        <taxon>Microbacteriaceae</taxon>
        <taxon>Agromyces</taxon>
    </lineage>
</organism>
<feature type="binding site" evidence="9">
    <location>
        <position position="14"/>
    </location>
    <ligand>
        <name>FAD</name>
        <dbReference type="ChEBI" id="CHEBI:57692"/>
    </ligand>
</feature>
<comment type="caution">
    <text evidence="12">The sequence shown here is derived from an EMBL/GenBank/DDBJ whole genome shotgun (WGS) entry which is preliminary data.</text>
</comment>
<dbReference type="PANTHER" id="PTHR48467">
    <property type="entry name" value="GLUTAMATE SYNTHASE 1 [NADH], CHLOROPLASTIC-LIKE"/>
    <property type="match status" value="1"/>
</dbReference>
<evidence type="ECO:0000313" key="12">
    <source>
        <dbReference type="EMBL" id="MWB97553.1"/>
    </source>
</evidence>
<evidence type="ECO:0000313" key="13">
    <source>
        <dbReference type="Proteomes" id="UP000438182"/>
    </source>
</evidence>
<dbReference type="EC" id="1.18.1.2" evidence="3"/>
<evidence type="ECO:0000256" key="10">
    <source>
        <dbReference type="PIRSR" id="PIRSR000362-2"/>
    </source>
</evidence>
<dbReference type="InterPro" id="IPR023753">
    <property type="entry name" value="FAD/NAD-binding_dom"/>
</dbReference>
<dbReference type="Proteomes" id="UP000438182">
    <property type="component" value="Unassembled WGS sequence"/>
</dbReference>
<keyword evidence="5 9" id="KW-0274">FAD</keyword>
<dbReference type="InterPro" id="IPR021163">
    <property type="entry name" value="Ferredox_Rdtase_adrenod"/>
</dbReference>
<dbReference type="SUPFAM" id="SSF51971">
    <property type="entry name" value="Nucleotide-binding domain"/>
    <property type="match status" value="1"/>
</dbReference>
<feature type="binding site" evidence="9">
    <location>
        <position position="81"/>
    </location>
    <ligand>
        <name>FAD</name>
        <dbReference type="ChEBI" id="CHEBI:57692"/>
    </ligand>
</feature>
<dbReference type="GO" id="GO:0004324">
    <property type="term" value="F:ferredoxin-NADP+ reductase activity"/>
    <property type="evidence" value="ECO:0007669"/>
    <property type="project" value="UniProtKB-EC"/>
</dbReference>
<feature type="domain" description="FAD/NAD(P)-binding" evidence="11">
    <location>
        <begin position="5"/>
        <end position="166"/>
    </location>
</feature>
<keyword evidence="13" id="KW-1185">Reference proteome</keyword>
<evidence type="ECO:0000256" key="4">
    <source>
        <dbReference type="ARBA" id="ARBA00022630"/>
    </source>
</evidence>